<reference evidence="2 3" key="1">
    <citation type="submission" date="2016-12" db="EMBL/GenBank/DDBJ databases">
        <authorList>
            <person name="Song W.-J."/>
            <person name="Kurnit D.M."/>
        </authorList>
    </citation>
    <scope>NUCLEOTIDE SEQUENCE [LARGE SCALE GENOMIC DNA]</scope>
    <source>
        <strain evidence="2 3">DSM 18488</strain>
    </source>
</reference>
<feature type="coiled-coil region" evidence="1">
    <location>
        <begin position="563"/>
        <end position="590"/>
    </location>
</feature>
<dbReference type="InterPro" id="IPR043502">
    <property type="entry name" value="DNA/RNA_pol_sf"/>
</dbReference>
<dbReference type="Proteomes" id="UP000184603">
    <property type="component" value="Unassembled WGS sequence"/>
</dbReference>
<dbReference type="EMBL" id="FRFE01000044">
    <property type="protein sequence ID" value="SHO52999.1"/>
    <property type="molecule type" value="Genomic_DNA"/>
</dbReference>
<evidence type="ECO:0000256" key="1">
    <source>
        <dbReference type="SAM" id="Coils"/>
    </source>
</evidence>
<dbReference type="RefSeq" id="WP_073616609.1">
    <property type="nucleotide sequence ID" value="NZ_FRFE01000044.1"/>
</dbReference>
<keyword evidence="3" id="KW-1185">Reference proteome</keyword>
<organism evidence="2 3">
    <name type="scientific">Desulfopila aestuarii DSM 18488</name>
    <dbReference type="NCBI Taxonomy" id="1121416"/>
    <lineage>
        <taxon>Bacteria</taxon>
        <taxon>Pseudomonadati</taxon>
        <taxon>Thermodesulfobacteriota</taxon>
        <taxon>Desulfobulbia</taxon>
        <taxon>Desulfobulbales</taxon>
        <taxon>Desulfocapsaceae</taxon>
        <taxon>Desulfopila</taxon>
    </lineage>
</organism>
<keyword evidence="1" id="KW-0175">Coiled coil</keyword>
<protein>
    <submittedName>
        <fullName evidence="2">Uncharacterized protein</fullName>
    </submittedName>
</protein>
<proteinExistence type="predicted"/>
<name>A0A1M7YK46_9BACT</name>
<evidence type="ECO:0000313" key="3">
    <source>
        <dbReference type="Proteomes" id="UP000184603"/>
    </source>
</evidence>
<dbReference type="SUPFAM" id="SSF56672">
    <property type="entry name" value="DNA/RNA polymerases"/>
    <property type="match status" value="1"/>
</dbReference>
<dbReference type="AlphaFoldDB" id="A0A1M7YK46"/>
<sequence>MAKKISKIHAIFTDTMNLVRGSLSAAGTQIGIPKLDVAGQIHQMDELWKTDPKTFLRYSARDAIVTGQSVLFYHRLFAPLVDGQMKTRIPGYGEAHFKAVFQAIYYYHATGQEIPVSKKTGLPKRLPNAEWKKALGYREKVFSVGDERLTSYGFFRSRIAEKLDEYPETFEEFAEYIIANRPESAPKLSDEMVSELVSKLEAEYQSELHKTENRLVPTPGIVGFLPFVYGGRTETNVVGTVGPCSHFDFKSAYPTGLFCLGRDYSFLRSFMTTGSACAERMEELLKDGPFQIAGVYISWIFKPAVEPIFPVKAEGRKFRGEKTETLIFPSSGSGHIMWPEVYVALTQGLLESYIIHSVHEFERLESSYLSEHLGYLMRLRLEDSFNVVKLLVNSSFGKTLQGLASLRDDPTDIETLSSISCIPLGAYMLSLTRACIGEAINRNRWFVISTDAVILEGHGPIETGPVIDQVQEKVDQLGIRFVAADFLANRGLVMKSRGYLLEGVKIKDGQPYGPQTWKMAAMGMKVRKTTDPNDPARMGVEQLEDFMTGLITGELKITNFQSFSSLQQQYDHQHRRRKELQQELKNNRNAQSRIRIGAGISYESIKRQFKRRPVQDGVTFHDYEKEVLQQFIDSGKPKARALSRLLAEHEELRSEYDALMDRQIFPRKYFRTISVNSSFDFKRCVIADTIKPDTFTVTYTAADGSIVKTFEFEHVQFQTRPLYSADEYRQLIFGATRNMKPEEYSALVQDLEDHGVLSHYHKLSAFVG</sequence>
<gene>
    <name evidence="2" type="ORF">SAMN02745220_04879</name>
</gene>
<dbReference type="OrthoDB" id="2066645at2"/>
<dbReference type="STRING" id="1121416.SAMN02745220_04879"/>
<evidence type="ECO:0000313" key="2">
    <source>
        <dbReference type="EMBL" id="SHO52999.1"/>
    </source>
</evidence>
<accession>A0A1M7YK46</accession>